<dbReference type="Proteomes" id="UP000596827">
    <property type="component" value="Unassembled WGS sequence"/>
</dbReference>
<dbReference type="SUPFAM" id="SSF53756">
    <property type="entry name" value="UDP-Glycosyltransferase/glycogen phosphorylase"/>
    <property type="match status" value="1"/>
</dbReference>
<dbReference type="EMBL" id="JACORU010000003">
    <property type="protein sequence ID" value="MBC5764759.1"/>
    <property type="molecule type" value="Genomic_DNA"/>
</dbReference>
<gene>
    <name evidence="1" type="ORF">H8R02_09880</name>
</gene>
<protein>
    <submittedName>
        <fullName evidence="1">Glycosyltransferase</fullName>
    </submittedName>
</protein>
<organism evidence="1 2">
    <name type="scientific">Ramlibacter albus</name>
    <dbReference type="NCBI Taxonomy" id="2079448"/>
    <lineage>
        <taxon>Bacteria</taxon>
        <taxon>Pseudomonadati</taxon>
        <taxon>Pseudomonadota</taxon>
        <taxon>Betaproteobacteria</taxon>
        <taxon>Burkholderiales</taxon>
        <taxon>Comamonadaceae</taxon>
        <taxon>Ramlibacter</taxon>
    </lineage>
</organism>
<evidence type="ECO:0000313" key="2">
    <source>
        <dbReference type="Proteomes" id="UP000596827"/>
    </source>
</evidence>
<dbReference type="Gene3D" id="3.40.50.2000">
    <property type="entry name" value="Glycogen Phosphorylase B"/>
    <property type="match status" value="1"/>
</dbReference>
<dbReference type="AlphaFoldDB" id="A0A923M8M5"/>
<sequence length="389" mass="44506">MYDLEIGAQPYLDPWHLPLRDRLAALARGRKRRIAYFYEKADNSTFRYRVYNMAQVLNAGDDEVSAGYFFLDDLRRIDEILDLADMLVVCRTRYDHRVSHLIQRFQGRGKPVLFDTDDLVFDIEQAHLLMATLDVEFDIPSVWEYWFAYIGRLGATLKMCDGAVTTNDFLAQRIRDFADVPVNVVPNFMNREQLELSDRVFQAKQGRRPDANEVIHFGYFSGSPSHNHDFGLIAPALEAALEEDERLGVVVVGYIEAGPKLLKFGPKRVTRFPFVDYVNLQRLIGSVEFNVMPLQSNTFTHCKSELKYFEAAAVGTQSIASPTYTYGRAIRHGDNGWLAQAHQWLRVIREALAGIDGYAAMAERSRADALAKYAWYNQRETILRALSLP</sequence>
<comment type="caution">
    <text evidence="1">The sequence shown here is derived from an EMBL/GenBank/DDBJ whole genome shotgun (WGS) entry which is preliminary data.</text>
</comment>
<proteinExistence type="predicted"/>
<accession>A0A923M8M5</accession>
<dbReference type="RefSeq" id="WP_187081234.1">
    <property type="nucleotide sequence ID" value="NZ_JACORU010000003.1"/>
</dbReference>
<dbReference type="Pfam" id="PF13692">
    <property type="entry name" value="Glyco_trans_1_4"/>
    <property type="match status" value="1"/>
</dbReference>
<reference evidence="1" key="1">
    <citation type="submission" date="2020-08" db="EMBL/GenBank/DDBJ databases">
        <title>Ramlibacter sp. GTP1 16S ribosomal RNA gene genome sequencing and assembly.</title>
        <authorList>
            <person name="Kang M."/>
        </authorList>
    </citation>
    <scope>NUCLEOTIDE SEQUENCE</scope>
    <source>
        <strain evidence="1">GTP1</strain>
    </source>
</reference>
<name>A0A923M8M5_9BURK</name>
<evidence type="ECO:0000313" key="1">
    <source>
        <dbReference type="EMBL" id="MBC5764759.1"/>
    </source>
</evidence>
<keyword evidence="2" id="KW-1185">Reference proteome</keyword>